<evidence type="ECO:0000256" key="9">
    <source>
        <dbReference type="PIRSR" id="PIRSR600542-1"/>
    </source>
</evidence>
<comment type="pathway">
    <text evidence="1">Lipid metabolism; fatty acid beta-oxidation.</text>
</comment>
<dbReference type="GO" id="GO:0006635">
    <property type="term" value="P:fatty acid beta-oxidation"/>
    <property type="evidence" value="ECO:0007669"/>
    <property type="project" value="UniProtKB-UniPathway"/>
</dbReference>
<gene>
    <name evidence="12" type="ORF">F7725_012809</name>
</gene>
<keyword evidence="6" id="KW-0443">Lipid metabolism</keyword>
<dbReference type="GO" id="GO:0005777">
    <property type="term" value="C:peroxisome"/>
    <property type="evidence" value="ECO:0007669"/>
    <property type="project" value="TreeGrafter"/>
</dbReference>
<evidence type="ECO:0000256" key="5">
    <source>
        <dbReference type="ARBA" id="ARBA00022832"/>
    </source>
</evidence>
<evidence type="ECO:0000313" key="13">
    <source>
        <dbReference type="Proteomes" id="UP000518266"/>
    </source>
</evidence>
<evidence type="ECO:0000256" key="2">
    <source>
        <dbReference type="ARBA" id="ARBA00005232"/>
    </source>
</evidence>
<dbReference type="Gene3D" id="3.30.559.10">
    <property type="entry name" value="Chloramphenicol acetyltransferase-like domain"/>
    <property type="match status" value="1"/>
</dbReference>
<keyword evidence="5" id="KW-0276">Fatty acid metabolism</keyword>
<feature type="active site" description="Proton acceptor" evidence="9">
    <location>
        <position position="304"/>
    </location>
</feature>
<feature type="domain" description="Choline/carnitine acyltransferase" evidence="11">
    <location>
        <begin position="232"/>
        <end position="431"/>
    </location>
</feature>
<dbReference type="PROSITE" id="PS00439">
    <property type="entry name" value="ACYLTRANSF_C_1"/>
    <property type="match status" value="1"/>
</dbReference>
<evidence type="ECO:0000259" key="11">
    <source>
        <dbReference type="Pfam" id="PF00755"/>
    </source>
</evidence>
<evidence type="ECO:0000256" key="7">
    <source>
        <dbReference type="ARBA" id="ARBA00023315"/>
    </source>
</evidence>
<comment type="catalytic activity">
    <reaction evidence="8">
        <text>4,8-dimethylnonanoyl-CoA + (R)-carnitine = O-4,8-dimethylnonanoyl-(R)-carnitine + CoA</text>
        <dbReference type="Rhea" id="RHEA:44860"/>
        <dbReference type="ChEBI" id="CHEBI:16347"/>
        <dbReference type="ChEBI" id="CHEBI:57287"/>
        <dbReference type="ChEBI" id="CHEBI:77061"/>
        <dbReference type="ChEBI" id="CHEBI:84654"/>
    </reaction>
</comment>
<dbReference type="GO" id="GO:0019254">
    <property type="term" value="P:carnitine metabolic process, CoA-linked"/>
    <property type="evidence" value="ECO:0007669"/>
    <property type="project" value="TreeGrafter"/>
</dbReference>
<dbReference type="GO" id="GO:0004092">
    <property type="term" value="F:carnitine O-acetyltransferase activity"/>
    <property type="evidence" value="ECO:0007669"/>
    <property type="project" value="TreeGrafter"/>
</dbReference>
<dbReference type="SUPFAM" id="SSF52777">
    <property type="entry name" value="CoA-dependent acyltransferases"/>
    <property type="match status" value="2"/>
</dbReference>
<keyword evidence="7 10" id="KW-0012">Acyltransferase</keyword>
<dbReference type="PANTHER" id="PTHR22589:SF50">
    <property type="entry name" value="CARNITINE O-ACETYLTRANSFERASE"/>
    <property type="match status" value="1"/>
</dbReference>
<dbReference type="AlphaFoldDB" id="A0A7J5YRJ7"/>
<name>A0A7J5YRJ7_DISMA</name>
<dbReference type="OrthoDB" id="240216at2759"/>
<dbReference type="Gene3D" id="3.30.559.70">
    <property type="entry name" value="Choline/Carnitine o-acyltransferase, domain 2"/>
    <property type="match status" value="2"/>
</dbReference>
<dbReference type="InterPro" id="IPR000542">
    <property type="entry name" value="Carn_acyl_trans"/>
</dbReference>
<evidence type="ECO:0000256" key="3">
    <source>
        <dbReference type="ARBA" id="ARBA00022448"/>
    </source>
</evidence>
<dbReference type="Proteomes" id="UP000518266">
    <property type="component" value="Unassembled WGS sequence"/>
</dbReference>
<dbReference type="PANTHER" id="PTHR22589">
    <property type="entry name" value="CARNITINE O-ACYLTRANSFERASE"/>
    <property type="match status" value="1"/>
</dbReference>
<protein>
    <recommendedName>
        <fullName evidence="11">Choline/carnitine acyltransferase domain-containing protein</fullName>
    </recommendedName>
</protein>
<reference evidence="12 13" key="1">
    <citation type="submission" date="2020-03" db="EMBL/GenBank/DDBJ databases">
        <title>Dissostichus mawsoni Genome sequencing and assembly.</title>
        <authorList>
            <person name="Park H."/>
        </authorList>
    </citation>
    <scope>NUCLEOTIDE SEQUENCE [LARGE SCALE GENOMIC DNA]</scope>
    <source>
        <strain evidence="12">DM0001</strain>
        <tissue evidence="12">Muscle</tissue>
    </source>
</reference>
<feature type="domain" description="Choline/carnitine acyltransferase" evidence="11">
    <location>
        <begin position="441"/>
        <end position="548"/>
    </location>
</feature>
<dbReference type="EMBL" id="JAAKFY010000010">
    <property type="protein sequence ID" value="KAF3851037.1"/>
    <property type="molecule type" value="Genomic_DNA"/>
</dbReference>
<dbReference type="InterPro" id="IPR042231">
    <property type="entry name" value="Cho/carn_acyl_trans_2"/>
</dbReference>
<evidence type="ECO:0000256" key="1">
    <source>
        <dbReference type="ARBA" id="ARBA00005005"/>
    </source>
</evidence>
<comment type="caution">
    <text evidence="12">The sequence shown here is derived from an EMBL/GenBank/DDBJ whole genome shotgun (WGS) entry which is preliminary data.</text>
</comment>
<keyword evidence="13" id="KW-1185">Reference proteome</keyword>
<comment type="similarity">
    <text evidence="2 10">Belongs to the carnitine/choline acetyltransferase family.</text>
</comment>
<dbReference type="Gene3D" id="1.10.275.20">
    <property type="entry name" value="Choline/Carnitine o-acyltransferase"/>
    <property type="match status" value="1"/>
</dbReference>
<dbReference type="InterPro" id="IPR023213">
    <property type="entry name" value="CAT-like_dom_sf"/>
</dbReference>
<evidence type="ECO:0000256" key="8">
    <source>
        <dbReference type="ARBA" id="ARBA00048999"/>
    </source>
</evidence>
<keyword evidence="4 10" id="KW-0808">Transferase</keyword>
<evidence type="ECO:0000313" key="12">
    <source>
        <dbReference type="EMBL" id="KAF3851037.1"/>
    </source>
</evidence>
<keyword evidence="3" id="KW-0813">Transport</keyword>
<accession>A0A7J5YRJ7</accession>
<proteinExistence type="inferred from homology"/>
<evidence type="ECO:0000256" key="10">
    <source>
        <dbReference type="RuleBase" id="RU003801"/>
    </source>
</evidence>
<dbReference type="InterPro" id="IPR042572">
    <property type="entry name" value="Carn_acyl_trans_N"/>
</dbReference>
<dbReference type="UniPathway" id="UPA00659"/>
<evidence type="ECO:0000256" key="6">
    <source>
        <dbReference type="ARBA" id="ARBA00023098"/>
    </source>
</evidence>
<evidence type="ECO:0000256" key="4">
    <source>
        <dbReference type="ARBA" id="ARBA00022679"/>
    </source>
</evidence>
<dbReference type="PROSITE" id="PS00440">
    <property type="entry name" value="ACYLTRANSF_C_2"/>
    <property type="match status" value="1"/>
</dbReference>
<dbReference type="Pfam" id="PF00755">
    <property type="entry name" value="Carn_acyltransf"/>
    <property type="match status" value="2"/>
</dbReference>
<sequence length="566" mass="64139">MFDKMLGVFVKAALRPGIVKPCRLVRPVIQIPERSMMHQGGLPKLPVPPLKQTLERYLTALEPIVSEEELEHTRQLVKEFLEGGVGSRLQKSLERRASKTDNWLSEWWMQSAYLDCRMPLAVYTSPGVILPRMHFRDRQGQMRFAAKLIAGVLDFKKMIDTDTLPIEYLSGKPLCMDQYYKILSSCRIPGPKRDTVVNYHSGNTPVTHITVVHNFQFFVLDVYHSDGTPLTTNKESVRAIQKGIFTVCLDAPMPRVSDELYPSRVAAQMLHGGGARWNSGNRWFDKTLQFIVGEDGTCGLMYEHAPAEGPPVVFLIDFVVKLMQKAEIVRTPMVPLPMPQKLRFNITPEVKRDIESAKQNMNIMVHDLDVRALMFSHFGKSVPKKHKLSPDAFVQMALQLAYFRMYNICCSTHESASLRMFKYGRTDVVRNSWTSHRQASLGLKMLSIGELTSMPEIFMDTSFAVAEHFHLSTSQNDYLLSYLFARPHLSRLRVQVGSKTDCVMCFGPMVPDGYGVCYNPMDEHINIAITAFNSCDETNAAKFARAVEDALLDMRALLEDTATAEQ</sequence>
<organism evidence="12 13">
    <name type="scientific">Dissostichus mawsoni</name>
    <name type="common">Antarctic cod</name>
    <dbReference type="NCBI Taxonomy" id="36200"/>
    <lineage>
        <taxon>Eukaryota</taxon>
        <taxon>Metazoa</taxon>
        <taxon>Chordata</taxon>
        <taxon>Craniata</taxon>
        <taxon>Vertebrata</taxon>
        <taxon>Euteleostomi</taxon>
        <taxon>Actinopterygii</taxon>
        <taxon>Neopterygii</taxon>
        <taxon>Teleostei</taxon>
        <taxon>Neoteleostei</taxon>
        <taxon>Acanthomorphata</taxon>
        <taxon>Eupercaria</taxon>
        <taxon>Perciformes</taxon>
        <taxon>Notothenioidei</taxon>
        <taxon>Nototheniidae</taxon>
        <taxon>Dissostichus</taxon>
    </lineage>
</organism>
<dbReference type="InterPro" id="IPR039551">
    <property type="entry name" value="Cho/carn_acyl_trans"/>
</dbReference>